<reference evidence="2" key="1">
    <citation type="submission" date="2019-03" db="EMBL/GenBank/DDBJ databases">
        <title>Single cell metagenomics reveals metabolic interactions within the superorganism composed of flagellate Streblomastix strix and complex community of Bacteroidetes bacteria on its surface.</title>
        <authorList>
            <person name="Treitli S.C."/>
            <person name="Kolisko M."/>
            <person name="Husnik F."/>
            <person name="Keeling P."/>
            <person name="Hampl V."/>
        </authorList>
    </citation>
    <scope>NUCLEOTIDE SEQUENCE</scope>
    <source>
        <strain evidence="2">STM</strain>
    </source>
</reference>
<dbReference type="EMBL" id="SNRY01004317">
    <property type="protein sequence ID" value="KAA6318049.1"/>
    <property type="molecule type" value="Genomic_DNA"/>
</dbReference>
<feature type="non-terminal residue" evidence="2">
    <location>
        <position position="1"/>
    </location>
</feature>
<name>A0A5J4QA63_9ZZZZ</name>
<gene>
    <name evidence="2" type="ORF">EZS27_031892</name>
    <name evidence="1" type="ORF">EZS27_037212</name>
</gene>
<proteinExistence type="predicted"/>
<comment type="caution">
    <text evidence="2">The sequence shown here is derived from an EMBL/GenBank/DDBJ whole genome shotgun (WGS) entry which is preliminary data.</text>
</comment>
<protein>
    <submittedName>
        <fullName evidence="2">Quinolinate synthase A</fullName>
        <ecNumber evidence="2">2.5.1.72</ecNumber>
    </submittedName>
</protein>
<organism evidence="2">
    <name type="scientific">termite gut metagenome</name>
    <dbReference type="NCBI Taxonomy" id="433724"/>
    <lineage>
        <taxon>unclassified sequences</taxon>
        <taxon>metagenomes</taxon>
        <taxon>organismal metagenomes</taxon>
    </lineage>
</organism>
<dbReference type="EMBL" id="SNRY01006817">
    <property type="protein sequence ID" value="KAA6311721.1"/>
    <property type="molecule type" value="Genomic_DNA"/>
</dbReference>
<dbReference type="AlphaFoldDB" id="A0A5J4QA63"/>
<dbReference type="GO" id="GO:0016740">
    <property type="term" value="F:transferase activity"/>
    <property type="evidence" value="ECO:0007669"/>
    <property type="project" value="UniProtKB-KW"/>
</dbReference>
<sequence>NCLKNESPEIKVDKEIAEKAVKPIRRMLEISKKLGL</sequence>
<evidence type="ECO:0000313" key="1">
    <source>
        <dbReference type="EMBL" id="KAA6311721.1"/>
    </source>
</evidence>
<keyword evidence="2" id="KW-0808">Transferase</keyword>
<accession>A0A5J4QA63</accession>
<evidence type="ECO:0000313" key="2">
    <source>
        <dbReference type="EMBL" id="KAA6318049.1"/>
    </source>
</evidence>
<dbReference type="EC" id="2.5.1.72" evidence="2"/>